<sequence length="634" mass="72359">MMVVCSKNRSGSYYLKELPTLPTQRRHSIVADPTPDDGKLLSELPVYQKEESDKTLIKTAIQQNDFLNKIISGKRLDDVVNAMYSKEIPAKEPVIKQGEKGSHMYISARGRFQVSEFGDVRVFGELAILYNAKRLATIEALTPAMVWVLDRKIYQQITVRHNIKQQDEVMEFLMSNEKLKVAGKQALQEVASLLKPEFFKPGTQIVRQGDRGDYKQLYCRLVGHKFFIIRAGTVTITKDGEGTVGHCKKGDSFGELALFKEDYRQATVTADAPGVECLTLTRSEFIEHFGVLESWTDVKILPHNSLGAIQTKHQDILLADLRIIKTLGTGGFGEVVLVQHKKLSDLVFALKYYKKMDIVTQNQQEHVYNEKTIQMACNSPFIVRLYKTFKDNKYLYFLMESCLDGDLCSLLQQQKLKRFEEKETRFIAACVLEALEYLHSRRITYRDIKLENLLIAANGYIRLTDFGLAKNISSRGKTFTFAGTPEYVAPEIVLNKGHDRAVDYWAFGVLIFELLTGRTPFRTDDDTHMKTYQKILIGIDNVRFPGYVSVKSRHIIMKLCRPIPSDRLGMLLGGIGDVKGHDWFKGLDWHKLERCQITSPLKSKRKTRVDTPQFQIKNIAEAPPDELSGWDTEF</sequence>
<dbReference type="InterPro" id="IPR014710">
    <property type="entry name" value="RmlC-like_jellyroll"/>
</dbReference>
<dbReference type="InterPro" id="IPR000595">
    <property type="entry name" value="cNMP-bd_dom"/>
</dbReference>
<evidence type="ECO:0000259" key="17">
    <source>
        <dbReference type="PROSITE" id="PS51285"/>
    </source>
</evidence>
<feature type="domain" description="Cyclic nucleotide-binding" evidence="16">
    <location>
        <begin position="67"/>
        <end position="175"/>
    </location>
</feature>
<keyword evidence="8 13" id="KW-0067">ATP-binding</keyword>
<dbReference type="FunFam" id="1.10.510.10:FF:000210">
    <property type="entry name" value="Non-specific serine/threonine protein kinase"/>
    <property type="match status" value="1"/>
</dbReference>
<dbReference type="PROSITE" id="PS00107">
    <property type="entry name" value="PROTEIN_KINASE_ATP"/>
    <property type="match status" value="1"/>
</dbReference>
<evidence type="ECO:0000256" key="9">
    <source>
        <dbReference type="ARBA" id="ARBA00022992"/>
    </source>
</evidence>
<evidence type="ECO:0000256" key="1">
    <source>
        <dbReference type="ARBA" id="ARBA00006352"/>
    </source>
</evidence>
<keyword evidence="6 13" id="KW-0547">Nucleotide-binding</keyword>
<dbReference type="InterPro" id="IPR000719">
    <property type="entry name" value="Prot_kinase_dom"/>
</dbReference>
<dbReference type="GO" id="GO:0004692">
    <property type="term" value="F:cGMP-dependent protein kinase activity"/>
    <property type="evidence" value="ECO:0007669"/>
    <property type="project" value="UniProtKB-EC"/>
</dbReference>
<feature type="binding site" evidence="13 14">
    <location>
        <position position="351"/>
    </location>
    <ligand>
        <name>ATP</name>
        <dbReference type="ChEBI" id="CHEBI:30616"/>
    </ligand>
</feature>
<dbReference type="Gene3D" id="1.10.510.10">
    <property type="entry name" value="Transferase(Phosphotransferase) domain 1"/>
    <property type="match status" value="1"/>
</dbReference>
<dbReference type="SMART" id="SM00220">
    <property type="entry name" value="S_TKc"/>
    <property type="match status" value="1"/>
</dbReference>
<dbReference type="PROSITE" id="PS50011">
    <property type="entry name" value="PROTEIN_KINASE_DOM"/>
    <property type="match status" value="1"/>
</dbReference>
<evidence type="ECO:0000256" key="2">
    <source>
        <dbReference type="ARBA" id="ARBA00012428"/>
    </source>
</evidence>
<dbReference type="InterPro" id="IPR002374">
    <property type="entry name" value="cGMP_dep_kinase"/>
</dbReference>
<dbReference type="PROSITE" id="PS00108">
    <property type="entry name" value="PROTEIN_KINASE_ST"/>
    <property type="match status" value="1"/>
</dbReference>
<feature type="domain" description="Protein kinase" evidence="15">
    <location>
        <begin position="321"/>
        <end position="584"/>
    </location>
</feature>
<evidence type="ECO:0000313" key="18">
    <source>
        <dbReference type="EMBL" id="KAJ8920821.1"/>
    </source>
</evidence>
<dbReference type="PROSITE" id="PS00889">
    <property type="entry name" value="CNMP_BINDING_2"/>
    <property type="match status" value="1"/>
</dbReference>
<dbReference type="CDD" id="cd05572">
    <property type="entry name" value="STKc_cGK"/>
    <property type="match status" value="1"/>
</dbReference>
<evidence type="ECO:0000256" key="14">
    <source>
        <dbReference type="PROSITE-ProRule" id="PRU10141"/>
    </source>
</evidence>
<comment type="similarity">
    <text evidence="1">Belongs to the protein kinase superfamily. AGC Ser/Thr protein kinase family. cGMP subfamily.</text>
</comment>
<dbReference type="InterPro" id="IPR011009">
    <property type="entry name" value="Kinase-like_dom_sf"/>
</dbReference>
<gene>
    <name evidence="18" type="ORF">NQ315_015611</name>
</gene>
<evidence type="ECO:0000256" key="6">
    <source>
        <dbReference type="ARBA" id="ARBA00022741"/>
    </source>
</evidence>
<dbReference type="Proteomes" id="UP001159042">
    <property type="component" value="Unassembled WGS sequence"/>
</dbReference>
<evidence type="ECO:0000256" key="12">
    <source>
        <dbReference type="PIRSR" id="PIRSR000559-1"/>
    </source>
</evidence>
<feature type="domain" description="Cyclic nucleotide-binding" evidence="16">
    <location>
        <begin position="178"/>
        <end position="213"/>
    </location>
</feature>
<dbReference type="InterPro" id="IPR000961">
    <property type="entry name" value="AGC-kinase_C"/>
</dbReference>
<dbReference type="PIRSF" id="PIRSF000559">
    <property type="entry name" value="cGMP-dep_kinase"/>
    <property type="match status" value="1"/>
</dbReference>
<keyword evidence="19" id="KW-1185">Reference proteome</keyword>
<dbReference type="PANTHER" id="PTHR24353:SF144">
    <property type="match status" value="1"/>
</dbReference>
<dbReference type="EMBL" id="JANEYG010000012">
    <property type="protein sequence ID" value="KAJ8920821.1"/>
    <property type="molecule type" value="Genomic_DNA"/>
</dbReference>
<dbReference type="InterPro" id="IPR035014">
    <property type="entry name" value="STKc_cGK"/>
</dbReference>
<keyword evidence="3" id="KW-0723">Serine/threonine-protein kinase</keyword>
<evidence type="ECO:0000256" key="7">
    <source>
        <dbReference type="ARBA" id="ARBA00022777"/>
    </source>
</evidence>
<keyword evidence="7" id="KW-0418">Kinase</keyword>
<protein>
    <recommendedName>
        <fullName evidence="2">cGMP-dependent protein kinase</fullName>
        <ecNumber evidence="2">2.7.11.12</ecNumber>
    </recommendedName>
</protein>
<evidence type="ECO:0000256" key="5">
    <source>
        <dbReference type="ARBA" id="ARBA00022679"/>
    </source>
</evidence>
<dbReference type="EC" id="2.7.11.12" evidence="2"/>
<evidence type="ECO:0000256" key="4">
    <source>
        <dbReference type="ARBA" id="ARBA00022535"/>
    </source>
</evidence>
<evidence type="ECO:0000256" key="11">
    <source>
        <dbReference type="ARBA" id="ARBA00047462"/>
    </source>
</evidence>
<dbReference type="AlphaFoldDB" id="A0AAV8W2F9"/>
<dbReference type="SUPFAM" id="SSF51206">
    <property type="entry name" value="cAMP-binding domain-like"/>
    <property type="match status" value="2"/>
</dbReference>
<dbReference type="InterPro" id="IPR008271">
    <property type="entry name" value="Ser/Thr_kinase_AS"/>
</dbReference>
<dbReference type="Pfam" id="PF00027">
    <property type="entry name" value="cNMP_binding"/>
    <property type="match status" value="2"/>
</dbReference>
<dbReference type="InterPro" id="IPR018490">
    <property type="entry name" value="cNMP-bd_dom_sf"/>
</dbReference>
<feature type="binding site" evidence="13">
    <location>
        <begin position="327"/>
        <end position="335"/>
    </location>
    <ligand>
        <name>ATP</name>
        <dbReference type="ChEBI" id="CHEBI:30616"/>
    </ligand>
</feature>
<keyword evidence="9" id="KW-0142">cGMP-binding</keyword>
<comment type="catalytic activity">
    <reaction evidence="10">
        <text>L-threonyl-[protein] + ATP = O-phospho-L-threonyl-[protein] + ADP + H(+)</text>
        <dbReference type="Rhea" id="RHEA:46608"/>
        <dbReference type="Rhea" id="RHEA-COMP:11060"/>
        <dbReference type="Rhea" id="RHEA-COMP:11605"/>
        <dbReference type="ChEBI" id="CHEBI:15378"/>
        <dbReference type="ChEBI" id="CHEBI:30013"/>
        <dbReference type="ChEBI" id="CHEBI:30616"/>
        <dbReference type="ChEBI" id="CHEBI:61977"/>
        <dbReference type="ChEBI" id="CHEBI:456216"/>
        <dbReference type="EC" id="2.7.11.12"/>
    </reaction>
</comment>
<evidence type="ECO:0000259" key="16">
    <source>
        <dbReference type="PROSITE" id="PS50042"/>
    </source>
</evidence>
<evidence type="ECO:0000256" key="13">
    <source>
        <dbReference type="PIRSR" id="PIRSR000559-2"/>
    </source>
</evidence>
<reference evidence="18 19" key="1">
    <citation type="journal article" date="2023" name="Insect Mol. Biol.">
        <title>Genome sequencing provides insights into the evolution of gene families encoding plant cell wall-degrading enzymes in longhorned beetles.</title>
        <authorList>
            <person name="Shin N.R."/>
            <person name="Okamura Y."/>
            <person name="Kirsch R."/>
            <person name="Pauchet Y."/>
        </authorList>
    </citation>
    <scope>NUCLEOTIDE SEQUENCE [LARGE SCALE GENOMIC DNA]</scope>
    <source>
        <strain evidence="18">EAD_L_NR</strain>
    </source>
</reference>
<dbReference type="InterPro" id="IPR018488">
    <property type="entry name" value="cNMP-bd_CS"/>
</dbReference>
<keyword evidence="4" id="KW-0140">cGMP</keyword>
<evidence type="ECO:0000313" key="19">
    <source>
        <dbReference type="Proteomes" id="UP001159042"/>
    </source>
</evidence>
<dbReference type="PROSITE" id="PS51285">
    <property type="entry name" value="AGC_KINASE_CTER"/>
    <property type="match status" value="1"/>
</dbReference>
<evidence type="ECO:0000256" key="10">
    <source>
        <dbReference type="ARBA" id="ARBA00047298"/>
    </source>
</evidence>
<evidence type="ECO:0000256" key="8">
    <source>
        <dbReference type="ARBA" id="ARBA00022840"/>
    </source>
</evidence>
<dbReference type="GO" id="GO:0005524">
    <property type="term" value="F:ATP binding"/>
    <property type="evidence" value="ECO:0007669"/>
    <property type="project" value="UniProtKB-UniRule"/>
</dbReference>
<dbReference type="Gene3D" id="2.60.120.10">
    <property type="entry name" value="Jelly Rolls"/>
    <property type="match status" value="2"/>
</dbReference>
<dbReference type="CDD" id="cd00038">
    <property type="entry name" value="CAP_ED"/>
    <property type="match status" value="2"/>
</dbReference>
<keyword evidence="5" id="KW-0808">Transferase</keyword>
<dbReference type="SMART" id="SM00100">
    <property type="entry name" value="cNMP"/>
    <property type="match status" value="2"/>
</dbReference>
<feature type="domain" description="AGC-kinase C-terminal" evidence="17">
    <location>
        <begin position="585"/>
        <end position="634"/>
    </location>
</feature>
<comment type="catalytic activity">
    <reaction evidence="11">
        <text>L-seryl-[protein] + ATP = O-phospho-L-seryl-[protein] + ADP + H(+)</text>
        <dbReference type="Rhea" id="RHEA:17989"/>
        <dbReference type="Rhea" id="RHEA-COMP:9863"/>
        <dbReference type="Rhea" id="RHEA-COMP:11604"/>
        <dbReference type="ChEBI" id="CHEBI:15378"/>
        <dbReference type="ChEBI" id="CHEBI:29999"/>
        <dbReference type="ChEBI" id="CHEBI:30616"/>
        <dbReference type="ChEBI" id="CHEBI:83421"/>
        <dbReference type="ChEBI" id="CHEBI:456216"/>
        <dbReference type="EC" id="2.7.11.12"/>
    </reaction>
</comment>
<dbReference type="PROSITE" id="PS50042">
    <property type="entry name" value="CNMP_BINDING_3"/>
    <property type="match status" value="3"/>
</dbReference>
<dbReference type="Gene3D" id="3.30.200.20">
    <property type="entry name" value="Phosphorylase Kinase, domain 1"/>
    <property type="match status" value="1"/>
</dbReference>
<comment type="caution">
    <text evidence="18">The sequence shown here is derived from an EMBL/GenBank/DDBJ whole genome shotgun (WGS) entry which is preliminary data.</text>
</comment>
<feature type="domain" description="Cyclic nucleotide-binding" evidence="16">
    <location>
        <begin position="223"/>
        <end position="285"/>
    </location>
</feature>
<dbReference type="PANTHER" id="PTHR24353">
    <property type="entry name" value="CYCLIC NUCLEOTIDE-DEPENDENT PROTEIN KINASE"/>
    <property type="match status" value="1"/>
</dbReference>
<dbReference type="Pfam" id="PF00069">
    <property type="entry name" value="Pkinase"/>
    <property type="match status" value="1"/>
</dbReference>
<organism evidence="18 19">
    <name type="scientific">Exocentrus adspersus</name>
    <dbReference type="NCBI Taxonomy" id="1586481"/>
    <lineage>
        <taxon>Eukaryota</taxon>
        <taxon>Metazoa</taxon>
        <taxon>Ecdysozoa</taxon>
        <taxon>Arthropoda</taxon>
        <taxon>Hexapoda</taxon>
        <taxon>Insecta</taxon>
        <taxon>Pterygota</taxon>
        <taxon>Neoptera</taxon>
        <taxon>Endopterygota</taxon>
        <taxon>Coleoptera</taxon>
        <taxon>Polyphaga</taxon>
        <taxon>Cucujiformia</taxon>
        <taxon>Chrysomeloidea</taxon>
        <taxon>Cerambycidae</taxon>
        <taxon>Lamiinae</taxon>
        <taxon>Acanthocinini</taxon>
        <taxon>Exocentrus</taxon>
    </lineage>
</organism>
<dbReference type="InterPro" id="IPR017441">
    <property type="entry name" value="Protein_kinase_ATP_BS"/>
</dbReference>
<dbReference type="SUPFAM" id="SSF56112">
    <property type="entry name" value="Protein kinase-like (PK-like)"/>
    <property type="match status" value="1"/>
</dbReference>
<evidence type="ECO:0000256" key="3">
    <source>
        <dbReference type="ARBA" id="ARBA00022527"/>
    </source>
</evidence>
<dbReference type="GO" id="GO:0030553">
    <property type="term" value="F:cGMP binding"/>
    <property type="evidence" value="ECO:0007669"/>
    <property type="project" value="UniProtKB-KW"/>
</dbReference>
<feature type="active site" description="Proton acceptor" evidence="12">
    <location>
        <position position="447"/>
    </location>
</feature>
<proteinExistence type="inferred from homology"/>
<name>A0AAV8W2F9_9CUCU</name>
<accession>A0AAV8W2F9</accession>
<evidence type="ECO:0000259" key="15">
    <source>
        <dbReference type="PROSITE" id="PS50011"/>
    </source>
</evidence>